<dbReference type="EMBL" id="QGTW01000016">
    <property type="protein sequence ID" value="PWW20306.1"/>
    <property type="molecule type" value="Genomic_DNA"/>
</dbReference>
<proteinExistence type="predicted"/>
<protein>
    <submittedName>
        <fullName evidence="1">Uncharacterized protein</fullName>
    </submittedName>
</protein>
<dbReference type="Proteomes" id="UP000247150">
    <property type="component" value="Unassembled WGS sequence"/>
</dbReference>
<evidence type="ECO:0000313" key="2">
    <source>
        <dbReference type="Proteomes" id="UP000247150"/>
    </source>
</evidence>
<comment type="caution">
    <text evidence="1">The sequence shown here is derived from an EMBL/GenBank/DDBJ whole genome shotgun (WGS) entry which is preliminary data.</text>
</comment>
<evidence type="ECO:0000313" key="1">
    <source>
        <dbReference type="EMBL" id="PWW20306.1"/>
    </source>
</evidence>
<organism evidence="1 2">
    <name type="scientific">Cytobacillus oceanisediminis</name>
    <dbReference type="NCBI Taxonomy" id="665099"/>
    <lineage>
        <taxon>Bacteria</taxon>
        <taxon>Bacillati</taxon>
        <taxon>Bacillota</taxon>
        <taxon>Bacilli</taxon>
        <taxon>Bacillales</taxon>
        <taxon>Bacillaceae</taxon>
        <taxon>Cytobacillus</taxon>
    </lineage>
</organism>
<gene>
    <name evidence="1" type="ORF">DFO73_116121</name>
</gene>
<reference evidence="1 2" key="1">
    <citation type="submission" date="2018-05" db="EMBL/GenBank/DDBJ databases">
        <title>Freshwater and sediment microbial communities from various areas in North America, analyzing microbe dynamics in response to fracking.</title>
        <authorList>
            <person name="Lamendella R."/>
        </authorList>
    </citation>
    <scope>NUCLEOTIDE SEQUENCE [LARGE SCALE GENOMIC DNA]</scope>
    <source>
        <strain evidence="1 2">15_TX</strain>
    </source>
</reference>
<name>A0A2V2ZN00_9BACI</name>
<accession>A0A2V2ZN00</accession>
<dbReference type="AlphaFoldDB" id="A0A2V2ZN00"/>
<sequence length="33" mass="3960">MKQNKYDDEKFFSAYKKCPVQLKDLEGRENGIH</sequence>